<sequence>MIFAISGLFIFAALGFFLLMRMSANGIHAVVFFLFGYFVAKSQYSPFVQDLLSKFGGQ</sequence>
<proteinExistence type="predicted"/>
<name>A0ABN2HC90_9ACTN</name>
<evidence type="ECO:0000313" key="1">
    <source>
        <dbReference type="EMBL" id="GAA1685457.1"/>
    </source>
</evidence>
<evidence type="ECO:0000313" key="2">
    <source>
        <dbReference type="Proteomes" id="UP001500280"/>
    </source>
</evidence>
<organism evidence="1 2">
    <name type="scientific">Kribbella yunnanensis</name>
    <dbReference type="NCBI Taxonomy" id="190194"/>
    <lineage>
        <taxon>Bacteria</taxon>
        <taxon>Bacillati</taxon>
        <taxon>Actinomycetota</taxon>
        <taxon>Actinomycetes</taxon>
        <taxon>Propionibacteriales</taxon>
        <taxon>Kribbellaceae</taxon>
        <taxon>Kribbella</taxon>
    </lineage>
</organism>
<dbReference type="EMBL" id="BAAANF010000010">
    <property type="protein sequence ID" value="GAA1685457.1"/>
    <property type="molecule type" value="Genomic_DNA"/>
</dbReference>
<dbReference type="Proteomes" id="UP001500280">
    <property type="component" value="Unassembled WGS sequence"/>
</dbReference>
<dbReference type="RefSeq" id="WP_344151687.1">
    <property type="nucleotide sequence ID" value="NZ_BAAANF010000010.1"/>
</dbReference>
<gene>
    <name evidence="1" type="ORF">GCM10009745_32440</name>
</gene>
<evidence type="ECO:0008006" key="3">
    <source>
        <dbReference type="Google" id="ProtNLM"/>
    </source>
</evidence>
<accession>A0ABN2HC90</accession>
<reference evidence="1 2" key="1">
    <citation type="journal article" date="2019" name="Int. J. Syst. Evol. Microbiol.">
        <title>The Global Catalogue of Microorganisms (GCM) 10K type strain sequencing project: providing services to taxonomists for standard genome sequencing and annotation.</title>
        <authorList>
            <consortium name="The Broad Institute Genomics Platform"/>
            <consortium name="The Broad Institute Genome Sequencing Center for Infectious Disease"/>
            <person name="Wu L."/>
            <person name="Ma J."/>
        </authorList>
    </citation>
    <scope>NUCLEOTIDE SEQUENCE [LARGE SCALE GENOMIC DNA]</scope>
    <source>
        <strain evidence="1 2">JCM 14307</strain>
    </source>
</reference>
<keyword evidence="2" id="KW-1185">Reference proteome</keyword>
<protein>
    <recommendedName>
        <fullName evidence="3">DUF2273 domain-containing protein</fullName>
    </recommendedName>
</protein>
<comment type="caution">
    <text evidence="1">The sequence shown here is derived from an EMBL/GenBank/DDBJ whole genome shotgun (WGS) entry which is preliminary data.</text>
</comment>